<dbReference type="Proteomes" id="UP000324015">
    <property type="component" value="Chromosome"/>
</dbReference>
<dbReference type="AlphaFoldDB" id="A0A5P2CA99"/>
<sequence length="219" mass="24571">MTATLATPTPTLLAWRDYDPAACELPGMFLGEVPLPGPPGGHAERLWQLGARRVRLPDPVDLTATADPAAALHGLGLVRDLTARAVMVEWKLRLDPDSADGWRMLSHLQPPAVLLGPDGAEDALNTWRRGHYLCKCLWRKGPGFIQIRDRRWGELRRFTADEPEYETTIDRLDHGAPADTVPKAVLDDFRAEQLVLDIGPYAWWLPYRVSRWLQQSIAI</sequence>
<organism evidence="1 2">
    <name type="scientific">Streptomyces venezuelae</name>
    <dbReference type="NCBI Taxonomy" id="54571"/>
    <lineage>
        <taxon>Bacteria</taxon>
        <taxon>Bacillati</taxon>
        <taxon>Actinomycetota</taxon>
        <taxon>Actinomycetes</taxon>
        <taxon>Kitasatosporales</taxon>
        <taxon>Streptomycetaceae</taxon>
        <taxon>Streptomyces</taxon>
    </lineage>
</organism>
<dbReference type="EMBL" id="CP029191">
    <property type="protein sequence ID" value="QES39715.1"/>
    <property type="molecule type" value="Genomic_DNA"/>
</dbReference>
<accession>A0A5P2CA99</accession>
<proteinExistence type="predicted"/>
<dbReference type="InterPro" id="IPR043863">
    <property type="entry name" value="DUF5825"/>
</dbReference>
<reference evidence="1 2" key="1">
    <citation type="submission" date="2018-05" db="EMBL/GenBank/DDBJ databases">
        <title>Streptomyces venezuelae.</title>
        <authorList>
            <person name="Kim W."/>
            <person name="Lee N."/>
            <person name="Cho B.-K."/>
        </authorList>
    </citation>
    <scope>NUCLEOTIDE SEQUENCE [LARGE SCALE GENOMIC DNA]</scope>
    <source>
        <strain evidence="1 2">ATCC 14585</strain>
    </source>
</reference>
<dbReference type="Pfam" id="PF19142">
    <property type="entry name" value="DUF5825"/>
    <property type="match status" value="1"/>
</dbReference>
<gene>
    <name evidence="1" type="ORF">DEJ49_00870</name>
</gene>
<evidence type="ECO:0000313" key="2">
    <source>
        <dbReference type="Proteomes" id="UP000324015"/>
    </source>
</evidence>
<evidence type="ECO:0000313" key="1">
    <source>
        <dbReference type="EMBL" id="QES39715.1"/>
    </source>
</evidence>
<protein>
    <submittedName>
        <fullName evidence="1">Uncharacterized protein</fullName>
    </submittedName>
</protein>
<name>A0A5P2CA99_STRVZ</name>